<accession>A0ABW0J0Z5</accession>
<gene>
    <name evidence="2" type="ORF">ACFPOB_27170</name>
</gene>
<sequence length="91" mass="9402">MGLSDLLKSVSAAEDLGTAAVIASLMNADQLARFNIAARTNVEAGDVIRFGKVLALYGDLKPAGEGAESFRKPSGTLQVRPVVPAHPPEAA</sequence>
<comment type="caution">
    <text evidence="2">The sequence shown here is derived from an EMBL/GenBank/DDBJ whole genome shotgun (WGS) entry which is preliminary data.</text>
</comment>
<evidence type="ECO:0000256" key="1">
    <source>
        <dbReference type="SAM" id="MobiDB-lite"/>
    </source>
</evidence>
<keyword evidence="3" id="KW-1185">Reference proteome</keyword>
<dbReference type="RefSeq" id="WP_377801395.1">
    <property type="nucleotide sequence ID" value="NZ_JBHSLW010000067.1"/>
</dbReference>
<dbReference type="Proteomes" id="UP001596053">
    <property type="component" value="Unassembled WGS sequence"/>
</dbReference>
<name>A0ABW0J0Z5_9HYPH</name>
<dbReference type="EMBL" id="JBHSLW010000067">
    <property type="protein sequence ID" value="MFC5423231.1"/>
    <property type="molecule type" value="Genomic_DNA"/>
</dbReference>
<protein>
    <submittedName>
        <fullName evidence="2">Uncharacterized protein</fullName>
    </submittedName>
</protein>
<organism evidence="2 3">
    <name type="scientific">Bosea eneae</name>
    <dbReference type="NCBI Taxonomy" id="151454"/>
    <lineage>
        <taxon>Bacteria</taxon>
        <taxon>Pseudomonadati</taxon>
        <taxon>Pseudomonadota</taxon>
        <taxon>Alphaproteobacteria</taxon>
        <taxon>Hyphomicrobiales</taxon>
        <taxon>Boseaceae</taxon>
        <taxon>Bosea</taxon>
    </lineage>
</organism>
<evidence type="ECO:0000313" key="2">
    <source>
        <dbReference type="EMBL" id="MFC5423231.1"/>
    </source>
</evidence>
<evidence type="ECO:0000313" key="3">
    <source>
        <dbReference type="Proteomes" id="UP001596053"/>
    </source>
</evidence>
<proteinExistence type="predicted"/>
<feature type="region of interest" description="Disordered" evidence="1">
    <location>
        <begin position="65"/>
        <end position="91"/>
    </location>
</feature>
<reference evidence="3" key="1">
    <citation type="journal article" date="2019" name="Int. J. Syst. Evol. Microbiol.">
        <title>The Global Catalogue of Microorganisms (GCM) 10K type strain sequencing project: providing services to taxonomists for standard genome sequencing and annotation.</title>
        <authorList>
            <consortium name="The Broad Institute Genomics Platform"/>
            <consortium name="The Broad Institute Genome Sequencing Center for Infectious Disease"/>
            <person name="Wu L."/>
            <person name="Ma J."/>
        </authorList>
    </citation>
    <scope>NUCLEOTIDE SEQUENCE [LARGE SCALE GENOMIC DNA]</scope>
    <source>
        <strain evidence="3">NCAIM B.01391</strain>
    </source>
</reference>